<dbReference type="Pfam" id="PF00535">
    <property type="entry name" value="Glycos_transf_2"/>
    <property type="match status" value="1"/>
</dbReference>
<dbReference type="AlphaFoldDB" id="A0A832A5W4"/>
<sequence length="366" mass="41221">MSVTAVVVNYNTWSLVQRLVLDVVQDPTVGRVVVVDNSPEVTGSSRNELPEGVLYRSNAHNVGFAAAVNQGVDWATTRYVALINPDVRPDPHCFRRLYETAVQYEAALVGPRFYWDEARTFRLPPATGGCRWWNAAVSWARSHELDARTLQWYWTARHDQFWAQQNPFAEIFLSGALMLIDRQALALPDGKILDERFFLYYEDTDLCARALLAGLPIVCDPRAEAVHYWNQSPASEERKGRLMSASHESFLQKFYGPAFGQERVEKAVAPGFVDARLLPVDLGTLSGPPTFPVPPHAMGDGLSLEFALSSLFIPFAQATVTVPKAMFPRDVWKRLAPRTYYCRLRGRTVGTVGLWKWTKADTARRT</sequence>
<name>A0A832A5W4_9BACT</name>
<evidence type="ECO:0000259" key="1">
    <source>
        <dbReference type="Pfam" id="PF00535"/>
    </source>
</evidence>
<gene>
    <name evidence="2" type="ORF">ENS06_12975</name>
</gene>
<dbReference type="InterPro" id="IPR029044">
    <property type="entry name" value="Nucleotide-diphossugar_trans"/>
</dbReference>
<feature type="domain" description="Glycosyltransferase 2-like" evidence="1">
    <location>
        <begin position="5"/>
        <end position="149"/>
    </location>
</feature>
<evidence type="ECO:0000313" key="2">
    <source>
        <dbReference type="EMBL" id="HFK98217.1"/>
    </source>
</evidence>
<reference evidence="2" key="1">
    <citation type="journal article" date="2020" name="mSystems">
        <title>Genome- and Community-Level Interaction Insights into Carbon Utilization and Element Cycling Functions of Hydrothermarchaeota in Hydrothermal Sediment.</title>
        <authorList>
            <person name="Zhou Z."/>
            <person name="Liu Y."/>
            <person name="Xu W."/>
            <person name="Pan J."/>
            <person name="Luo Z.H."/>
            <person name="Li M."/>
        </authorList>
    </citation>
    <scope>NUCLEOTIDE SEQUENCE [LARGE SCALE GENOMIC DNA]</scope>
    <source>
        <strain evidence="2">SpSt-456</strain>
    </source>
</reference>
<dbReference type="PANTHER" id="PTHR43179:SF7">
    <property type="entry name" value="RHAMNOSYLTRANSFERASE WBBL"/>
    <property type="match status" value="1"/>
</dbReference>
<organism evidence="2">
    <name type="scientific">Desulfacinum infernum</name>
    <dbReference type="NCBI Taxonomy" id="35837"/>
    <lineage>
        <taxon>Bacteria</taxon>
        <taxon>Pseudomonadati</taxon>
        <taxon>Thermodesulfobacteriota</taxon>
        <taxon>Syntrophobacteria</taxon>
        <taxon>Syntrophobacterales</taxon>
        <taxon>Syntrophobacteraceae</taxon>
        <taxon>Desulfacinum</taxon>
    </lineage>
</organism>
<protein>
    <submittedName>
        <fullName evidence="2">Glycosyltransferase</fullName>
    </submittedName>
</protein>
<comment type="caution">
    <text evidence="2">The sequence shown here is derived from an EMBL/GenBank/DDBJ whole genome shotgun (WGS) entry which is preliminary data.</text>
</comment>
<accession>A0A832A5W4</accession>
<dbReference type="SUPFAM" id="SSF53448">
    <property type="entry name" value="Nucleotide-diphospho-sugar transferases"/>
    <property type="match status" value="1"/>
</dbReference>
<dbReference type="GO" id="GO:0016740">
    <property type="term" value="F:transferase activity"/>
    <property type="evidence" value="ECO:0007669"/>
    <property type="project" value="UniProtKB-KW"/>
</dbReference>
<keyword evidence="2" id="KW-0808">Transferase</keyword>
<dbReference type="PANTHER" id="PTHR43179">
    <property type="entry name" value="RHAMNOSYLTRANSFERASE WBBL"/>
    <property type="match status" value="1"/>
</dbReference>
<proteinExistence type="predicted"/>
<dbReference type="Gene3D" id="3.90.550.10">
    <property type="entry name" value="Spore Coat Polysaccharide Biosynthesis Protein SpsA, Chain A"/>
    <property type="match status" value="1"/>
</dbReference>
<dbReference type="InterPro" id="IPR001173">
    <property type="entry name" value="Glyco_trans_2-like"/>
</dbReference>
<dbReference type="EMBL" id="DSTK01000038">
    <property type="protein sequence ID" value="HFK98217.1"/>
    <property type="molecule type" value="Genomic_DNA"/>
</dbReference>